<organism evidence="5 6">
    <name type="scientific">Sphagnurus paluster</name>
    <dbReference type="NCBI Taxonomy" id="117069"/>
    <lineage>
        <taxon>Eukaryota</taxon>
        <taxon>Fungi</taxon>
        <taxon>Dikarya</taxon>
        <taxon>Basidiomycota</taxon>
        <taxon>Agaricomycotina</taxon>
        <taxon>Agaricomycetes</taxon>
        <taxon>Agaricomycetidae</taxon>
        <taxon>Agaricales</taxon>
        <taxon>Tricholomatineae</taxon>
        <taxon>Lyophyllaceae</taxon>
        <taxon>Sphagnurus</taxon>
    </lineage>
</organism>
<feature type="region of interest" description="Disordered" evidence="3">
    <location>
        <begin position="374"/>
        <end position="511"/>
    </location>
</feature>
<dbReference type="Proteomes" id="UP000717328">
    <property type="component" value="Unassembled WGS sequence"/>
</dbReference>
<protein>
    <recommendedName>
        <fullName evidence="4">Bromo domain-containing protein</fullName>
    </recommendedName>
</protein>
<dbReference type="SMART" id="SM00297">
    <property type="entry name" value="BROMO"/>
    <property type="match status" value="1"/>
</dbReference>
<name>A0A9P7FY60_9AGAR</name>
<proteinExistence type="predicted"/>
<feature type="region of interest" description="Disordered" evidence="3">
    <location>
        <begin position="168"/>
        <end position="199"/>
    </location>
</feature>
<feature type="compositionally biased region" description="Acidic residues" evidence="3">
    <location>
        <begin position="374"/>
        <end position="383"/>
    </location>
</feature>
<feature type="compositionally biased region" description="Polar residues" evidence="3">
    <location>
        <begin position="179"/>
        <end position="196"/>
    </location>
</feature>
<sequence length="619" mass="68325">MPCELSSGLAMSSRPRRDATLKNVESLILAQAVWEHGNAWPIVARILSKHPLISRPKSFFTAQSSHVMYENLMREAGLEPTEASNAIHSPVNRKLAEKFYRARVEELRELVITEETKFKAILMDMEAIRSGNFDAQITARITGTLVDAEHNPTSVALPSADEDIGGLGLSGATAAATSPSQQRQTPLQTSDISHNQPLPAVPQSEQTAIFEAPSQIPSTVDAGSSPRRYPADTGMIQAMGAPDEYTDNSNTYGSSEATVNTTPVISTLEPYQSLMEHCITTVEENEKREEEEEEEDVALAVGSETPRAKEGAEEEEEEDEDESLKAVVSTETPTSEGDTTSIQQEIPTDSAPYPSMAENAIAESPALLDVEVELALDDGETSGEEPLHASRRSTRRRRSTLSPAQPLQTRGKARRQRVENPAAKVNEDLEPDEMEGADTQDGTTMVDMEDVSPTPVDTLHRREGKRKASFAEGAEAQNRKRARDDSEPVDDDEAGTSSHTLRGRRQVARSDEQKRFQNVIQMLHAQISQHRNGNIFHNPIKNSEAPDYREIVKRPMDLKTIKMKVKDGSISNSVEYERDIFLMFANAMMYNRPGSDVHTMAEDVSGMLSAKSRLANQIW</sequence>
<keyword evidence="6" id="KW-1185">Reference proteome</keyword>
<dbReference type="EMBL" id="JABCKI010005835">
    <property type="protein sequence ID" value="KAG5637375.1"/>
    <property type="molecule type" value="Genomic_DNA"/>
</dbReference>
<evidence type="ECO:0000256" key="2">
    <source>
        <dbReference type="PROSITE-ProRule" id="PRU00035"/>
    </source>
</evidence>
<dbReference type="PANTHER" id="PTHR15398:SF4">
    <property type="entry name" value="BROMODOMAIN-CONTAINING PROTEIN 8 ISOFORM X1"/>
    <property type="match status" value="1"/>
</dbReference>
<evidence type="ECO:0000256" key="1">
    <source>
        <dbReference type="ARBA" id="ARBA00023117"/>
    </source>
</evidence>
<evidence type="ECO:0000313" key="6">
    <source>
        <dbReference type="Proteomes" id="UP000717328"/>
    </source>
</evidence>
<feature type="region of interest" description="Disordered" evidence="3">
    <location>
        <begin position="283"/>
        <end position="355"/>
    </location>
</feature>
<dbReference type="Pfam" id="PF00439">
    <property type="entry name" value="Bromodomain"/>
    <property type="match status" value="1"/>
</dbReference>
<dbReference type="AlphaFoldDB" id="A0A9P7FY60"/>
<dbReference type="OrthoDB" id="1742084at2759"/>
<reference evidence="5" key="1">
    <citation type="submission" date="2021-02" db="EMBL/GenBank/DDBJ databases">
        <authorList>
            <person name="Nieuwenhuis M."/>
            <person name="Van De Peppel L.J.J."/>
        </authorList>
    </citation>
    <scope>NUCLEOTIDE SEQUENCE</scope>
    <source>
        <strain evidence="5">D49</strain>
    </source>
</reference>
<gene>
    <name evidence="5" type="ORF">H0H81_004800</name>
</gene>
<keyword evidence="1 2" id="KW-0103">Bromodomain</keyword>
<dbReference type="GO" id="GO:0006325">
    <property type="term" value="P:chromatin organization"/>
    <property type="evidence" value="ECO:0007669"/>
    <property type="project" value="UniProtKB-ARBA"/>
</dbReference>
<dbReference type="SUPFAM" id="SSF47370">
    <property type="entry name" value="Bromodomain"/>
    <property type="match status" value="1"/>
</dbReference>
<dbReference type="PRINTS" id="PR00503">
    <property type="entry name" value="BROMODOMAIN"/>
</dbReference>
<evidence type="ECO:0000259" key="4">
    <source>
        <dbReference type="PROSITE" id="PS50014"/>
    </source>
</evidence>
<dbReference type="PROSITE" id="PS50014">
    <property type="entry name" value="BROMODOMAIN_2"/>
    <property type="match status" value="1"/>
</dbReference>
<dbReference type="CDD" id="cd04369">
    <property type="entry name" value="Bromodomain"/>
    <property type="match status" value="1"/>
</dbReference>
<feature type="compositionally biased region" description="Polar residues" evidence="3">
    <location>
        <begin position="329"/>
        <end position="347"/>
    </location>
</feature>
<dbReference type="Gene3D" id="1.20.920.10">
    <property type="entry name" value="Bromodomain-like"/>
    <property type="match status" value="1"/>
</dbReference>
<feature type="compositionally biased region" description="Basic residues" evidence="3">
    <location>
        <begin position="389"/>
        <end position="399"/>
    </location>
</feature>
<feature type="domain" description="Bromo" evidence="4">
    <location>
        <begin position="528"/>
        <end position="598"/>
    </location>
</feature>
<evidence type="ECO:0000256" key="3">
    <source>
        <dbReference type="SAM" id="MobiDB-lite"/>
    </source>
</evidence>
<dbReference type="InterPro" id="IPR001487">
    <property type="entry name" value="Bromodomain"/>
</dbReference>
<feature type="compositionally biased region" description="Acidic residues" evidence="3">
    <location>
        <begin position="428"/>
        <end position="438"/>
    </location>
</feature>
<dbReference type="GO" id="GO:0035267">
    <property type="term" value="C:NuA4 histone acetyltransferase complex"/>
    <property type="evidence" value="ECO:0007669"/>
    <property type="project" value="TreeGrafter"/>
</dbReference>
<evidence type="ECO:0000313" key="5">
    <source>
        <dbReference type="EMBL" id="KAG5637375.1"/>
    </source>
</evidence>
<dbReference type="PANTHER" id="PTHR15398">
    <property type="entry name" value="BROMODOMAIN-CONTAINING PROTEIN 8"/>
    <property type="match status" value="1"/>
</dbReference>
<reference evidence="5" key="2">
    <citation type="submission" date="2021-10" db="EMBL/GenBank/DDBJ databases">
        <title>Phylogenomics reveals ancestral predisposition of the termite-cultivated fungus Termitomyces towards a domesticated lifestyle.</title>
        <authorList>
            <person name="Auxier B."/>
            <person name="Grum-Grzhimaylo A."/>
            <person name="Cardenas M.E."/>
            <person name="Lodge J.D."/>
            <person name="Laessoe T."/>
            <person name="Pedersen O."/>
            <person name="Smith M.E."/>
            <person name="Kuyper T.W."/>
            <person name="Franco-Molano E.A."/>
            <person name="Baroni T.J."/>
            <person name="Aanen D.K."/>
        </authorList>
    </citation>
    <scope>NUCLEOTIDE SEQUENCE</scope>
    <source>
        <strain evidence="5">D49</strain>
    </source>
</reference>
<feature type="compositionally biased region" description="Acidic residues" evidence="3">
    <location>
        <begin position="312"/>
        <end position="322"/>
    </location>
</feature>
<comment type="caution">
    <text evidence="5">The sequence shown here is derived from an EMBL/GenBank/DDBJ whole genome shotgun (WGS) entry which is preliminary data.</text>
</comment>
<dbReference type="InterPro" id="IPR036427">
    <property type="entry name" value="Bromodomain-like_sf"/>
</dbReference>
<accession>A0A9P7FY60</accession>